<reference evidence="10" key="1">
    <citation type="submission" date="2020-10" db="EMBL/GenBank/DDBJ databases">
        <authorList>
            <person name="Gilroy R."/>
        </authorList>
    </citation>
    <scope>NUCLEOTIDE SEQUENCE</scope>
    <source>
        <strain evidence="10">ChiHcec3-11533</strain>
    </source>
</reference>
<evidence type="ECO:0000256" key="3">
    <source>
        <dbReference type="ARBA" id="ARBA00001947"/>
    </source>
</evidence>
<comment type="similarity">
    <text evidence="4">Belongs to the peptidase M29 family.</text>
</comment>
<protein>
    <submittedName>
        <fullName evidence="10">Aminopeptidase</fullName>
    </submittedName>
</protein>
<dbReference type="SUPFAM" id="SSF144052">
    <property type="entry name" value="Thermophilic metalloprotease-like"/>
    <property type="match status" value="1"/>
</dbReference>
<name>A0A9D1LBD0_9FIRM</name>
<accession>A0A9D1LBD0</accession>
<reference evidence="10" key="2">
    <citation type="journal article" date="2021" name="PeerJ">
        <title>Extensive microbial diversity within the chicken gut microbiome revealed by metagenomics and culture.</title>
        <authorList>
            <person name="Gilroy R."/>
            <person name="Ravi A."/>
            <person name="Getino M."/>
            <person name="Pursley I."/>
            <person name="Horton D.L."/>
            <person name="Alikhan N.F."/>
            <person name="Baker D."/>
            <person name="Gharbi K."/>
            <person name="Hall N."/>
            <person name="Watson M."/>
            <person name="Adriaenssens E.M."/>
            <person name="Foster-Nyarko E."/>
            <person name="Jarju S."/>
            <person name="Secka A."/>
            <person name="Antonio M."/>
            <person name="Oren A."/>
            <person name="Chaudhuri R.R."/>
            <person name="La Ragione R."/>
            <person name="Hildebrand F."/>
            <person name="Pallen M.J."/>
        </authorList>
    </citation>
    <scope>NUCLEOTIDE SEQUENCE</scope>
    <source>
        <strain evidence="10">ChiHcec3-11533</strain>
    </source>
</reference>
<evidence type="ECO:0000313" key="11">
    <source>
        <dbReference type="Proteomes" id="UP000824072"/>
    </source>
</evidence>
<dbReference type="PANTHER" id="PTHR34448">
    <property type="entry name" value="AMINOPEPTIDASE"/>
    <property type="match status" value="1"/>
</dbReference>
<dbReference type="Gene3D" id="3.40.1830.10">
    <property type="entry name" value="Thermophilic metalloprotease (M29)"/>
    <property type="match status" value="1"/>
</dbReference>
<evidence type="ECO:0000313" key="10">
    <source>
        <dbReference type="EMBL" id="HIU33474.1"/>
    </source>
</evidence>
<evidence type="ECO:0000256" key="9">
    <source>
        <dbReference type="ARBA" id="ARBA00023049"/>
    </source>
</evidence>
<dbReference type="InterPro" id="IPR000787">
    <property type="entry name" value="Peptidase_M29"/>
</dbReference>
<evidence type="ECO:0000256" key="1">
    <source>
        <dbReference type="ARBA" id="ARBA00001941"/>
    </source>
</evidence>
<dbReference type="GO" id="GO:0004177">
    <property type="term" value="F:aminopeptidase activity"/>
    <property type="evidence" value="ECO:0007669"/>
    <property type="project" value="UniProtKB-KW"/>
</dbReference>
<dbReference type="Pfam" id="PF02073">
    <property type="entry name" value="Peptidase_M29"/>
    <property type="match status" value="1"/>
</dbReference>
<dbReference type="AlphaFoldDB" id="A0A9D1LBD0"/>
<gene>
    <name evidence="10" type="ORF">IAB02_02840</name>
</gene>
<keyword evidence="5 10" id="KW-0031">Aminopeptidase</keyword>
<dbReference type="EMBL" id="DVMU01000062">
    <property type="protein sequence ID" value="HIU33474.1"/>
    <property type="molecule type" value="Genomic_DNA"/>
</dbReference>
<evidence type="ECO:0000256" key="8">
    <source>
        <dbReference type="ARBA" id="ARBA00022801"/>
    </source>
</evidence>
<evidence type="ECO:0000256" key="6">
    <source>
        <dbReference type="ARBA" id="ARBA00022670"/>
    </source>
</evidence>
<dbReference type="GO" id="GO:0006508">
    <property type="term" value="P:proteolysis"/>
    <property type="evidence" value="ECO:0007669"/>
    <property type="project" value="UniProtKB-KW"/>
</dbReference>
<evidence type="ECO:0000256" key="2">
    <source>
        <dbReference type="ARBA" id="ARBA00001946"/>
    </source>
</evidence>
<organism evidence="10 11">
    <name type="scientific">Candidatus Pullichristensenella excrementigallinarum</name>
    <dbReference type="NCBI Taxonomy" id="2840907"/>
    <lineage>
        <taxon>Bacteria</taxon>
        <taxon>Bacillati</taxon>
        <taxon>Bacillota</taxon>
        <taxon>Clostridia</taxon>
        <taxon>Candidatus Pullichristensenella</taxon>
    </lineage>
</organism>
<keyword evidence="7" id="KW-0479">Metal-binding</keyword>
<keyword evidence="9" id="KW-0482">Metalloprotease</keyword>
<dbReference type="InterPro" id="IPR035097">
    <property type="entry name" value="M29_N-terminal"/>
</dbReference>
<dbReference type="GO" id="GO:0046872">
    <property type="term" value="F:metal ion binding"/>
    <property type="evidence" value="ECO:0007669"/>
    <property type="project" value="UniProtKB-KW"/>
</dbReference>
<dbReference type="PANTHER" id="PTHR34448:SF1">
    <property type="entry name" value="BLL6088 PROTEIN"/>
    <property type="match status" value="1"/>
</dbReference>
<sequence>MQDARILKLAQNLVQFSTKVQAGDKVLIQSQNGNQDLVQALVREVYRAGGVPFVWMLDTRVERALLMECTREQLELRAQADGLLMDKMDCYIGMTGIVNRAETSDVPAERQALYNHYYAEAVHDRIRIPKTRWVVLRYPTPAMAQMAGMSTEAFEDFYFDVCNMDYSKMERAMLPLQEWMGRTDKVHIVGKGTDLTFSIRDIPAILCAGTMNIPDGEVYTAPVRESVNGVIQYNTPSTMDGFTFENVRLRFENGKIVDVQANDSQRARKIFEQDEGASYVGEFAIGVNPYITKAMNNILFDEKIAGSFHFTPGACYDECSNGNKSALHWDLVCIQTPEYGGGEIYFDDVLVRKDGRFVPEALWALNPENLL</sequence>
<proteinExistence type="inferred from homology"/>
<comment type="caution">
    <text evidence="10">The sequence shown here is derived from an EMBL/GenBank/DDBJ whole genome shotgun (WGS) entry which is preliminary data.</text>
</comment>
<comment type="cofactor">
    <cofactor evidence="1">
        <name>Co(2+)</name>
        <dbReference type="ChEBI" id="CHEBI:48828"/>
    </cofactor>
</comment>
<evidence type="ECO:0000256" key="4">
    <source>
        <dbReference type="ARBA" id="ARBA00008236"/>
    </source>
</evidence>
<dbReference type="GO" id="GO:0008237">
    <property type="term" value="F:metallopeptidase activity"/>
    <property type="evidence" value="ECO:0007669"/>
    <property type="project" value="UniProtKB-KW"/>
</dbReference>
<dbReference type="Proteomes" id="UP000824072">
    <property type="component" value="Unassembled WGS sequence"/>
</dbReference>
<dbReference type="InterPro" id="IPR052170">
    <property type="entry name" value="M29_Exopeptidase"/>
</dbReference>
<evidence type="ECO:0000256" key="5">
    <source>
        <dbReference type="ARBA" id="ARBA00022438"/>
    </source>
</evidence>
<comment type="cofactor">
    <cofactor evidence="3">
        <name>Zn(2+)</name>
        <dbReference type="ChEBI" id="CHEBI:29105"/>
    </cofactor>
</comment>
<comment type="cofactor">
    <cofactor evidence="2">
        <name>Mg(2+)</name>
        <dbReference type="ChEBI" id="CHEBI:18420"/>
    </cofactor>
</comment>
<evidence type="ECO:0000256" key="7">
    <source>
        <dbReference type="ARBA" id="ARBA00022723"/>
    </source>
</evidence>
<keyword evidence="6" id="KW-0645">Protease</keyword>
<keyword evidence="8" id="KW-0378">Hydrolase</keyword>